<evidence type="ECO:0000313" key="3">
    <source>
        <dbReference type="Proteomes" id="UP000235363"/>
    </source>
</evidence>
<evidence type="ECO:0000313" key="2">
    <source>
        <dbReference type="EMBL" id="PMC63012.1"/>
    </source>
</evidence>
<organism evidence="2 3">
    <name type="scientific">Corynebacterium xerosis</name>
    <dbReference type="NCBI Taxonomy" id="1725"/>
    <lineage>
        <taxon>Bacteria</taxon>
        <taxon>Bacillati</taxon>
        <taxon>Actinomycetota</taxon>
        <taxon>Actinomycetes</taxon>
        <taxon>Mycobacteriales</taxon>
        <taxon>Corynebacteriaceae</taxon>
        <taxon>Corynebacterium</taxon>
    </lineage>
</organism>
<feature type="compositionally biased region" description="Low complexity" evidence="1">
    <location>
        <begin position="244"/>
        <end position="258"/>
    </location>
</feature>
<protein>
    <submittedName>
        <fullName evidence="2">Uncharacterized protein</fullName>
    </submittedName>
</protein>
<dbReference type="EMBL" id="PNHF01000004">
    <property type="protein sequence ID" value="PMC63012.1"/>
    <property type="molecule type" value="Genomic_DNA"/>
</dbReference>
<dbReference type="RefSeq" id="WP_102212149.1">
    <property type="nucleotide sequence ID" value="NZ_PNHF01000004.1"/>
</dbReference>
<evidence type="ECO:0000256" key="1">
    <source>
        <dbReference type="SAM" id="MobiDB-lite"/>
    </source>
</evidence>
<feature type="compositionally biased region" description="Low complexity" evidence="1">
    <location>
        <begin position="211"/>
        <end position="226"/>
    </location>
</feature>
<comment type="caution">
    <text evidence="2">The sequence shown here is derived from an EMBL/GenBank/DDBJ whole genome shotgun (WGS) entry which is preliminary data.</text>
</comment>
<dbReference type="AlphaFoldDB" id="A0A2N6T131"/>
<gene>
    <name evidence="2" type="ORF">CJ204_03020</name>
</gene>
<proteinExistence type="predicted"/>
<dbReference type="Proteomes" id="UP000235363">
    <property type="component" value="Unassembled WGS sequence"/>
</dbReference>
<reference evidence="2 3" key="1">
    <citation type="submission" date="2017-09" db="EMBL/GenBank/DDBJ databases">
        <title>Bacterial strain isolated from the female urinary microbiota.</title>
        <authorList>
            <person name="Thomas-White K."/>
            <person name="Kumar N."/>
            <person name="Forster S."/>
            <person name="Putonti C."/>
            <person name="Lawley T."/>
            <person name="Wolfe A.J."/>
        </authorList>
    </citation>
    <scope>NUCLEOTIDE SEQUENCE [LARGE SCALE GENOMIC DNA]</scope>
    <source>
        <strain evidence="2 3">UMB0908</strain>
    </source>
</reference>
<sequence length="258" mass="27152">MHNSFSPSGEDPREESALRGILRLAELDDGSGFVLGELEATLGALDPDIRTLPSVRVASEPFLAELKLGLGYDGHVIGLLYAAVDDAIAGDPAARVVALRTLRALCRMDAVELGDVVNRLRERAEGTDPGLTVGLDLAAAVLDAVGPGAHPLAYPRLPGRFADRILMAGDPELLCFFADVEIAVHEREKTDRTIAGELELERELEREAGPDDGNANANASADTGTGNDRGRGCGSRRPRRDRPTAPGAGDFGDAAPGV</sequence>
<feature type="region of interest" description="Disordered" evidence="1">
    <location>
        <begin position="206"/>
        <end position="258"/>
    </location>
</feature>
<accession>A0A2N6T131</accession>
<dbReference type="STRING" id="1725.WU86_08495"/>
<name>A0A2N6T131_9CORY</name>